<name>A0ABX0GV35_9ACTN</name>
<accession>A0ABX0GV35</accession>
<organism evidence="1 2">
    <name type="scientific">Motilibacter deserti</name>
    <dbReference type="NCBI Taxonomy" id="2714956"/>
    <lineage>
        <taxon>Bacteria</taxon>
        <taxon>Bacillati</taxon>
        <taxon>Actinomycetota</taxon>
        <taxon>Actinomycetes</taxon>
        <taxon>Motilibacterales</taxon>
        <taxon>Motilibacteraceae</taxon>
        <taxon>Motilibacter</taxon>
    </lineage>
</organism>
<comment type="caution">
    <text evidence="1">The sequence shown here is derived from an EMBL/GenBank/DDBJ whole genome shotgun (WGS) entry which is preliminary data.</text>
</comment>
<dbReference type="Pfam" id="PF05402">
    <property type="entry name" value="PqqD"/>
    <property type="match status" value="1"/>
</dbReference>
<dbReference type="EMBL" id="JAANNP010000006">
    <property type="protein sequence ID" value="NHC14395.1"/>
    <property type="molecule type" value="Genomic_DNA"/>
</dbReference>
<dbReference type="InterPro" id="IPR008792">
    <property type="entry name" value="PQQD"/>
</dbReference>
<dbReference type="Gene3D" id="1.10.10.1150">
    <property type="entry name" value="Coenzyme PQQ synthesis protein D (PqqD)"/>
    <property type="match status" value="1"/>
</dbReference>
<dbReference type="RefSeq" id="WP_166281892.1">
    <property type="nucleotide sequence ID" value="NZ_JAANNP010000006.1"/>
</dbReference>
<sequence length="92" mass="9629">MTQALSWQVADGVLVQEIEGRAMLLHPASTSALSLNESATSIWAACTAGAATVDEVVEMLHDALGVDADAIRADVEAAVQRLLHEGYLLATP</sequence>
<dbReference type="InterPro" id="IPR041881">
    <property type="entry name" value="PqqD_sf"/>
</dbReference>
<reference evidence="1 2" key="1">
    <citation type="submission" date="2020-03" db="EMBL/GenBank/DDBJ databases">
        <title>Two novel Motilibacter sp.</title>
        <authorList>
            <person name="Liu S."/>
        </authorList>
    </citation>
    <scope>NUCLEOTIDE SEQUENCE [LARGE SCALE GENOMIC DNA]</scope>
    <source>
        <strain evidence="1 2">E257</strain>
    </source>
</reference>
<proteinExistence type="predicted"/>
<gene>
    <name evidence="1" type="ORF">G9H71_11460</name>
</gene>
<evidence type="ECO:0000313" key="2">
    <source>
        <dbReference type="Proteomes" id="UP000800981"/>
    </source>
</evidence>
<keyword evidence="2" id="KW-1185">Reference proteome</keyword>
<protein>
    <submittedName>
        <fullName evidence="1">PqqD family protein</fullName>
    </submittedName>
</protein>
<dbReference type="Proteomes" id="UP000800981">
    <property type="component" value="Unassembled WGS sequence"/>
</dbReference>
<evidence type="ECO:0000313" key="1">
    <source>
        <dbReference type="EMBL" id="NHC14395.1"/>
    </source>
</evidence>